<dbReference type="Proteomes" id="UP000000709">
    <property type="component" value="Unassembled WGS sequence"/>
</dbReference>
<evidence type="ECO:0000256" key="4">
    <source>
        <dbReference type="ARBA" id="ARBA00023015"/>
    </source>
</evidence>
<evidence type="ECO:0000256" key="7">
    <source>
        <dbReference type="ARBA" id="ARBA00025346"/>
    </source>
</evidence>
<evidence type="ECO:0000256" key="9">
    <source>
        <dbReference type="SAM" id="MobiDB-lite"/>
    </source>
</evidence>
<evidence type="ECO:0000256" key="8">
    <source>
        <dbReference type="ARBA" id="ARBA00031747"/>
    </source>
</evidence>
<dbReference type="KEGG" id="spaa:SPAPADRAFT_60348"/>
<keyword evidence="6" id="KW-0539">Nucleus</keyword>
<feature type="domain" description="Transcription initiation factor TFIID component TAF4 C-terminal" evidence="10">
    <location>
        <begin position="162"/>
        <end position="365"/>
    </location>
</feature>
<keyword evidence="12" id="KW-1185">Reference proteome</keyword>
<name>G3AKY2_SPAPN</name>
<feature type="region of interest" description="Disordered" evidence="9">
    <location>
        <begin position="1"/>
        <end position="33"/>
    </location>
</feature>
<reference evidence="11 12" key="1">
    <citation type="journal article" date="2011" name="Proc. Natl. Acad. Sci. U.S.A.">
        <title>Comparative genomics of xylose-fermenting fungi for enhanced biofuel production.</title>
        <authorList>
            <person name="Wohlbach D.J."/>
            <person name="Kuo A."/>
            <person name="Sato T.K."/>
            <person name="Potts K.M."/>
            <person name="Salamov A.A."/>
            <person name="LaButti K.M."/>
            <person name="Sun H."/>
            <person name="Clum A."/>
            <person name="Pangilinan J.L."/>
            <person name="Lindquist E.A."/>
            <person name="Lucas S."/>
            <person name="Lapidus A."/>
            <person name="Jin M."/>
            <person name="Gunawan C."/>
            <person name="Balan V."/>
            <person name="Dale B.E."/>
            <person name="Jeffries T.W."/>
            <person name="Zinkel R."/>
            <person name="Barry K.W."/>
            <person name="Grigoriev I.V."/>
            <person name="Gasch A.P."/>
        </authorList>
    </citation>
    <scope>NUCLEOTIDE SEQUENCE [LARGE SCALE GENOMIC DNA]</scope>
    <source>
        <strain evidence="12">NRRL Y-27907 / 11-Y1</strain>
    </source>
</reference>
<feature type="non-terminal residue" evidence="11">
    <location>
        <position position="365"/>
    </location>
</feature>
<dbReference type="eggNOG" id="KOG2341">
    <property type="taxonomic scope" value="Eukaryota"/>
</dbReference>
<evidence type="ECO:0000256" key="6">
    <source>
        <dbReference type="ARBA" id="ARBA00023242"/>
    </source>
</evidence>
<evidence type="ECO:0000313" key="12">
    <source>
        <dbReference type="Proteomes" id="UP000000709"/>
    </source>
</evidence>
<dbReference type="GO" id="GO:0016251">
    <property type="term" value="F:RNA polymerase II general transcription initiation factor activity"/>
    <property type="evidence" value="ECO:0007669"/>
    <property type="project" value="TreeGrafter"/>
</dbReference>
<dbReference type="InterPro" id="IPR045144">
    <property type="entry name" value="TAF4"/>
</dbReference>
<dbReference type="EMBL" id="GL996501">
    <property type="protein sequence ID" value="EGW33025.1"/>
    <property type="molecule type" value="Genomic_DNA"/>
</dbReference>
<dbReference type="PANTHER" id="PTHR15138">
    <property type="entry name" value="TRANSCRIPTION INITIATION FACTOR TFIID SUBUNIT 4"/>
    <property type="match status" value="1"/>
</dbReference>
<dbReference type="InParanoid" id="G3AKY2"/>
<feature type="compositionally biased region" description="Polar residues" evidence="9">
    <location>
        <begin position="117"/>
        <end position="146"/>
    </location>
</feature>
<comment type="function">
    <text evidence="7">Functions as a component of the DNA-binding general transcription factor complex TFIID. Binding of TFIID to a promoter (with or without TATA element) is the initial step in pre-initiation complex (PIC) formation. TFIID plays a key role in the regulation of gene expression by RNA polymerase II through different activities such as transcription activator interaction, core promoter recognition and selectivity, TFIIA and TFIIB interaction, chromatin modification (histone acetylation by TAF1), facilitation of DNA opening and initiation of transcription.</text>
</comment>
<evidence type="ECO:0000256" key="1">
    <source>
        <dbReference type="ARBA" id="ARBA00004123"/>
    </source>
</evidence>
<dbReference type="FunCoup" id="G3AKY2">
    <property type="interactions" value="339"/>
</dbReference>
<dbReference type="GO" id="GO:0006367">
    <property type="term" value="P:transcription initiation at RNA polymerase II promoter"/>
    <property type="evidence" value="ECO:0007669"/>
    <property type="project" value="TreeGrafter"/>
</dbReference>
<keyword evidence="4" id="KW-0805">Transcription regulation</keyword>
<protein>
    <recommendedName>
        <fullName evidence="3">Transcription initiation factor TFIID subunit 4</fullName>
    </recommendedName>
    <alternativeName>
        <fullName evidence="8">TBP-associated factor 4</fullName>
    </alternativeName>
</protein>
<dbReference type="PANTHER" id="PTHR15138:SF14">
    <property type="entry name" value="TRANSCRIPTION INITIATION FACTOR TFIID SUBUNIT 4"/>
    <property type="match status" value="1"/>
</dbReference>
<evidence type="ECO:0000313" key="11">
    <source>
        <dbReference type="EMBL" id="EGW33025.1"/>
    </source>
</evidence>
<dbReference type="HOGENOM" id="CLU_759844_0_0_1"/>
<feature type="compositionally biased region" description="Low complexity" evidence="9">
    <location>
        <begin position="277"/>
        <end position="286"/>
    </location>
</feature>
<dbReference type="OrthoDB" id="21060at2759"/>
<feature type="compositionally biased region" description="Basic and acidic residues" evidence="9">
    <location>
        <begin position="1"/>
        <end position="11"/>
    </location>
</feature>
<dbReference type="GO" id="GO:0005669">
    <property type="term" value="C:transcription factor TFIID complex"/>
    <property type="evidence" value="ECO:0007669"/>
    <property type="project" value="InterPro"/>
</dbReference>
<dbReference type="AlphaFoldDB" id="G3AKY2"/>
<organism evidence="12">
    <name type="scientific">Spathaspora passalidarum (strain NRRL Y-27907 / 11-Y1)</name>
    <dbReference type="NCBI Taxonomy" id="619300"/>
    <lineage>
        <taxon>Eukaryota</taxon>
        <taxon>Fungi</taxon>
        <taxon>Dikarya</taxon>
        <taxon>Ascomycota</taxon>
        <taxon>Saccharomycotina</taxon>
        <taxon>Pichiomycetes</taxon>
        <taxon>Debaryomycetaceae</taxon>
        <taxon>Spathaspora</taxon>
    </lineage>
</organism>
<comment type="subcellular location">
    <subcellularLocation>
        <location evidence="1">Nucleus</location>
    </subcellularLocation>
</comment>
<feature type="compositionally biased region" description="Low complexity" evidence="9">
    <location>
        <begin position="61"/>
        <end position="71"/>
    </location>
</feature>
<dbReference type="STRING" id="619300.G3AKY2"/>
<feature type="region of interest" description="Disordered" evidence="9">
    <location>
        <begin position="104"/>
        <end position="160"/>
    </location>
</feature>
<dbReference type="Pfam" id="PF05236">
    <property type="entry name" value="TAF4"/>
    <property type="match status" value="1"/>
</dbReference>
<sequence>MTNGEHLKRPSDSQVTNNGIKKQKADGVSAIGGEHTQVDSFNALFSSDSITGINESNIARNNGSNNGSSSNDQIVPSESQMRDMDLETLPVSLLQSASLSNINHTVQSDANKPRPTATKSNDGTIPQAKENSQDILNNQQQAPTQKDSNEKEKLDNTDPSKLNDAIAAAGVDIQQEEELLFQQQMNRRSDVSKDLKQIIKTSQPPAFLNNYHLAAFMNKVAKENGVQQNFLQDGDMLELVSGACETWLSRIATKTIMLSRHRRRGIPNVTGKRGQGHHSSSSSGASIPRSELSKELRNLAIKQKELEEKRVSKRILLGLEKSSSDPTADAEGGDKAGVEETLHRAANATAAMMTMNPGRKKYSWM</sequence>
<gene>
    <name evidence="11" type="ORF">SPAPADRAFT_60348</name>
</gene>
<dbReference type="GO" id="GO:0003677">
    <property type="term" value="F:DNA binding"/>
    <property type="evidence" value="ECO:0007669"/>
    <property type="project" value="TreeGrafter"/>
</dbReference>
<dbReference type="RefSeq" id="XP_007374540.1">
    <property type="nucleotide sequence ID" value="XM_007374478.1"/>
</dbReference>
<evidence type="ECO:0000256" key="2">
    <source>
        <dbReference type="ARBA" id="ARBA00006178"/>
    </source>
</evidence>
<proteinExistence type="inferred from homology"/>
<feature type="region of interest" description="Disordered" evidence="9">
    <location>
        <begin position="54"/>
        <end position="75"/>
    </location>
</feature>
<evidence type="ECO:0000259" key="10">
    <source>
        <dbReference type="Pfam" id="PF05236"/>
    </source>
</evidence>
<comment type="similarity">
    <text evidence="2">Belongs to the TAF4 family.</text>
</comment>
<feature type="compositionally biased region" description="Basic and acidic residues" evidence="9">
    <location>
        <begin position="147"/>
        <end position="158"/>
    </location>
</feature>
<dbReference type="InterPro" id="IPR007900">
    <property type="entry name" value="TAF4_C"/>
</dbReference>
<dbReference type="GeneID" id="18873356"/>
<keyword evidence="5" id="KW-0804">Transcription</keyword>
<accession>G3AKY2</accession>
<evidence type="ECO:0000256" key="3">
    <source>
        <dbReference type="ARBA" id="ARBA00017306"/>
    </source>
</evidence>
<evidence type="ECO:0000256" key="5">
    <source>
        <dbReference type="ARBA" id="ARBA00023163"/>
    </source>
</evidence>
<feature type="region of interest" description="Disordered" evidence="9">
    <location>
        <begin position="262"/>
        <end position="291"/>
    </location>
</feature>